<dbReference type="GeneID" id="30985147"/>
<organism evidence="1 2">
    <name type="scientific">Suhomyces tanzawaensis NRRL Y-17324</name>
    <dbReference type="NCBI Taxonomy" id="984487"/>
    <lineage>
        <taxon>Eukaryota</taxon>
        <taxon>Fungi</taxon>
        <taxon>Dikarya</taxon>
        <taxon>Ascomycota</taxon>
        <taxon>Saccharomycotina</taxon>
        <taxon>Pichiomycetes</taxon>
        <taxon>Debaryomycetaceae</taxon>
        <taxon>Suhomyces</taxon>
    </lineage>
</organism>
<reference evidence="2" key="1">
    <citation type="submission" date="2016-05" db="EMBL/GenBank/DDBJ databases">
        <title>Comparative genomics of biotechnologically important yeasts.</title>
        <authorList>
            <consortium name="DOE Joint Genome Institute"/>
            <person name="Riley R."/>
            <person name="Haridas S."/>
            <person name="Wolfe K.H."/>
            <person name="Lopes M.R."/>
            <person name="Hittinger C.T."/>
            <person name="Goker M."/>
            <person name="Salamov A."/>
            <person name="Wisecaver J."/>
            <person name="Long T.M."/>
            <person name="Aerts A.L."/>
            <person name="Barry K."/>
            <person name="Choi C."/>
            <person name="Clum A."/>
            <person name="Coughlan A.Y."/>
            <person name="Deshpande S."/>
            <person name="Douglass A.P."/>
            <person name="Hanson S.J."/>
            <person name="Klenk H.-P."/>
            <person name="Labutti K."/>
            <person name="Lapidus A."/>
            <person name="Lindquist E."/>
            <person name="Lipzen A."/>
            <person name="Meier-Kolthoff J.P."/>
            <person name="Ohm R.A."/>
            <person name="Otillar R.P."/>
            <person name="Pangilinan J."/>
            <person name="Peng Y."/>
            <person name="Rokas A."/>
            <person name="Rosa C.A."/>
            <person name="Scheuner C."/>
            <person name="Sibirny A.A."/>
            <person name="Slot J.C."/>
            <person name="Stielow J.B."/>
            <person name="Sun H."/>
            <person name="Kurtzman C.P."/>
            <person name="Blackwell M."/>
            <person name="Grigoriev I.V."/>
            <person name="Jeffries T.W."/>
        </authorList>
    </citation>
    <scope>NUCLEOTIDE SEQUENCE [LARGE SCALE GENOMIC DNA]</scope>
    <source>
        <strain evidence="2">NRRL Y-17324</strain>
    </source>
</reference>
<dbReference type="AlphaFoldDB" id="A0A1E4SGE3"/>
<dbReference type="STRING" id="984487.A0A1E4SGE3"/>
<evidence type="ECO:0000313" key="2">
    <source>
        <dbReference type="Proteomes" id="UP000094285"/>
    </source>
</evidence>
<accession>A0A1E4SGE3</accession>
<dbReference type="RefSeq" id="XP_020063700.1">
    <property type="nucleotide sequence ID" value="XM_020211011.1"/>
</dbReference>
<dbReference type="GO" id="GO:0031511">
    <property type="term" value="C:Mis6-Sim4 complex"/>
    <property type="evidence" value="ECO:0007669"/>
    <property type="project" value="InterPro"/>
</dbReference>
<protein>
    <submittedName>
        <fullName evidence="1">Uncharacterized protein</fullName>
    </submittedName>
</protein>
<sequence>MSTTPSTDHSYLYTKRFIEAQVKVLNRPLKLDSALKNIVANQHEHSPDGETLTEAQLARAIEKINIRLKRHNNNSFTGQIIHRIVQQVLKLEQAKLSQVNDQLIRARTVLQPVLLPEFDLVTNLAQQDSIQQFGDMINELPEAKYLMVSPDVEEDEGSAGSESSEDDNILVQDLQERVEPQPSRRKIRLEQKRQIAQQVKQKIDEEGIPGLLDRYEELRLRLIELHSQLVYKFEKRDYLAGLKQELIGLVDHASDPEDELGVEGLQKNLISTKTSPDGLGSEINRFRILVEKLAYKLNGNSTEVRSVIHQLNQEN</sequence>
<dbReference type="Proteomes" id="UP000094285">
    <property type="component" value="Unassembled WGS sequence"/>
</dbReference>
<name>A0A1E4SGE3_9ASCO</name>
<keyword evidence="2" id="KW-1185">Reference proteome</keyword>
<dbReference type="Pfam" id="PF13093">
    <property type="entry name" value="FTA4"/>
    <property type="match status" value="1"/>
</dbReference>
<dbReference type="InterPro" id="IPR025207">
    <property type="entry name" value="Sim4_Fta4"/>
</dbReference>
<dbReference type="EMBL" id="KV453913">
    <property type="protein sequence ID" value="ODV78578.1"/>
    <property type="molecule type" value="Genomic_DNA"/>
</dbReference>
<proteinExistence type="predicted"/>
<dbReference type="OrthoDB" id="21214at2759"/>
<evidence type="ECO:0000313" key="1">
    <source>
        <dbReference type="EMBL" id="ODV78578.1"/>
    </source>
</evidence>
<gene>
    <name evidence="1" type="ORF">CANTADRAFT_6935</name>
</gene>